<evidence type="ECO:0000313" key="3">
    <source>
        <dbReference type="Proteomes" id="UP001168877"/>
    </source>
</evidence>
<dbReference type="Proteomes" id="UP001168877">
    <property type="component" value="Unassembled WGS sequence"/>
</dbReference>
<dbReference type="AlphaFoldDB" id="A0AA39SZP6"/>
<feature type="region of interest" description="Disordered" evidence="1">
    <location>
        <begin position="83"/>
        <end position="107"/>
    </location>
</feature>
<gene>
    <name evidence="2" type="ORF">LWI29_003624</name>
</gene>
<name>A0AA39SZP6_ACESA</name>
<comment type="caution">
    <text evidence="2">The sequence shown here is derived from an EMBL/GenBank/DDBJ whole genome shotgun (WGS) entry which is preliminary data.</text>
</comment>
<organism evidence="2 3">
    <name type="scientific">Acer saccharum</name>
    <name type="common">Sugar maple</name>
    <dbReference type="NCBI Taxonomy" id="4024"/>
    <lineage>
        <taxon>Eukaryota</taxon>
        <taxon>Viridiplantae</taxon>
        <taxon>Streptophyta</taxon>
        <taxon>Embryophyta</taxon>
        <taxon>Tracheophyta</taxon>
        <taxon>Spermatophyta</taxon>
        <taxon>Magnoliopsida</taxon>
        <taxon>eudicotyledons</taxon>
        <taxon>Gunneridae</taxon>
        <taxon>Pentapetalae</taxon>
        <taxon>rosids</taxon>
        <taxon>malvids</taxon>
        <taxon>Sapindales</taxon>
        <taxon>Sapindaceae</taxon>
        <taxon>Hippocastanoideae</taxon>
        <taxon>Acereae</taxon>
        <taxon>Acer</taxon>
    </lineage>
</organism>
<accession>A0AA39SZP6</accession>
<protein>
    <submittedName>
        <fullName evidence="2">Uncharacterized protein</fullName>
    </submittedName>
</protein>
<proteinExistence type="predicted"/>
<sequence>MLEAESVDRFKRSPAYDVLLFVRISERHEVGEKILSCHEDYSNEKALKRFDRTEPHPMHLEIPSKRAFNTYYSGQKGSFSGLGVEPDLGPIAGRDSEPFMPIEDEKSSGLRTRLKMRKTARPSSAG</sequence>
<reference evidence="2" key="1">
    <citation type="journal article" date="2022" name="Plant J.">
        <title>Strategies of tolerance reflected in two North American maple genomes.</title>
        <authorList>
            <person name="McEvoy S.L."/>
            <person name="Sezen U.U."/>
            <person name="Trouern-Trend A."/>
            <person name="McMahon S.M."/>
            <person name="Schaberg P.G."/>
            <person name="Yang J."/>
            <person name="Wegrzyn J.L."/>
            <person name="Swenson N.G."/>
        </authorList>
    </citation>
    <scope>NUCLEOTIDE SEQUENCE</scope>
    <source>
        <strain evidence="2">NS2018</strain>
    </source>
</reference>
<dbReference type="EMBL" id="JAUESC010000003">
    <property type="protein sequence ID" value="KAK0599252.1"/>
    <property type="molecule type" value="Genomic_DNA"/>
</dbReference>
<reference evidence="2" key="2">
    <citation type="submission" date="2023-06" db="EMBL/GenBank/DDBJ databases">
        <authorList>
            <person name="Swenson N.G."/>
            <person name="Wegrzyn J.L."/>
            <person name="Mcevoy S.L."/>
        </authorList>
    </citation>
    <scope>NUCLEOTIDE SEQUENCE</scope>
    <source>
        <strain evidence="2">NS2018</strain>
        <tissue evidence="2">Leaf</tissue>
    </source>
</reference>
<evidence type="ECO:0000313" key="2">
    <source>
        <dbReference type="EMBL" id="KAK0599252.1"/>
    </source>
</evidence>
<keyword evidence="3" id="KW-1185">Reference proteome</keyword>
<evidence type="ECO:0000256" key="1">
    <source>
        <dbReference type="SAM" id="MobiDB-lite"/>
    </source>
</evidence>